<dbReference type="SUPFAM" id="SSF55931">
    <property type="entry name" value="Glutamine synthetase/guanido kinase"/>
    <property type="match status" value="1"/>
</dbReference>
<sequence length="479" mass="54295">MRSTGGKSGIELEAFVQDRSLIDNDHLGFKHKSASSAFKSISANFYLDDGKPEYPSNPHSSLEELIEEIKSVLAQVQDICEREGWLFSSIGCHPFASSFASYHIHTSLSEVPLVKDIAQTRKYLLDLQPYIALLSQNSPAICGTKAPYKDVRLTYSRWARFTNSERSSDDHYLSLAEGRTGHTNVNTLECRLPSSCSLHQGEAVLVFIKAMVELANLPILPIAKNETMFYRVLKWGGQALIPVMDYSTMNFLGSGKEVLVPISELFRLFLTDNTIQPVFREIIQELPSKDRDDVMEYFKIIASGLTPSDYIIKLCEDLNWDNKAISEAISRITMEGYLNSKPFWELIPTPSKPELPMIKDIYSLEEALELIKEKGTSVKFESTEDLDYILHTSKYSLRNCAGTRIILRNLAKKPEMQSISSFLNNRKLMSSEATRILNFLARKKVLETNSPTEWTSELQYGPGKKFPYVIQLAREENLL</sequence>
<dbReference type="EMBL" id="MT144941">
    <property type="protein sequence ID" value="QJI01679.1"/>
    <property type="molecule type" value="Genomic_DNA"/>
</dbReference>
<dbReference type="InterPro" id="IPR014746">
    <property type="entry name" value="Gln_synth/guanido_kin_cat_dom"/>
</dbReference>
<dbReference type="AlphaFoldDB" id="A0A6M3XUQ8"/>
<protein>
    <submittedName>
        <fullName evidence="1">Putative de novo glutathione biosynthesis protein</fullName>
    </submittedName>
</protein>
<name>A0A6M3XUQ8_9ZZZZ</name>
<dbReference type="Gene3D" id="3.30.590.20">
    <property type="match status" value="1"/>
</dbReference>
<reference evidence="1" key="1">
    <citation type="submission" date="2020-03" db="EMBL/GenBank/DDBJ databases">
        <title>The deep terrestrial virosphere.</title>
        <authorList>
            <person name="Holmfeldt K."/>
            <person name="Nilsson E."/>
            <person name="Simone D."/>
            <person name="Lopez-Fernandez M."/>
            <person name="Wu X."/>
            <person name="de Brujin I."/>
            <person name="Lundin D."/>
            <person name="Andersson A."/>
            <person name="Bertilsson S."/>
            <person name="Dopson M."/>
        </authorList>
    </citation>
    <scope>NUCLEOTIDE SEQUENCE</scope>
    <source>
        <strain evidence="1">TM448B02711</strain>
    </source>
</reference>
<gene>
    <name evidence="1" type="ORF">TM448B02711_0011</name>
</gene>
<proteinExistence type="predicted"/>
<organism evidence="1">
    <name type="scientific">viral metagenome</name>
    <dbReference type="NCBI Taxonomy" id="1070528"/>
    <lineage>
        <taxon>unclassified sequences</taxon>
        <taxon>metagenomes</taxon>
        <taxon>organismal metagenomes</taxon>
    </lineage>
</organism>
<accession>A0A6M3XUQ8</accession>
<evidence type="ECO:0000313" key="1">
    <source>
        <dbReference type="EMBL" id="QJI01679.1"/>
    </source>
</evidence>
<dbReference type="GO" id="GO:0003824">
    <property type="term" value="F:catalytic activity"/>
    <property type="evidence" value="ECO:0007669"/>
    <property type="project" value="InterPro"/>
</dbReference>